<dbReference type="CDD" id="cd18791">
    <property type="entry name" value="SF2_C_RHA"/>
    <property type="match status" value="1"/>
</dbReference>
<evidence type="ECO:0000256" key="7">
    <source>
        <dbReference type="SAM" id="MobiDB-lite"/>
    </source>
</evidence>
<dbReference type="GO" id="GO:0005524">
    <property type="term" value="F:ATP binding"/>
    <property type="evidence" value="ECO:0007669"/>
    <property type="project" value="UniProtKB-KW"/>
</dbReference>
<feature type="domain" description="Helicase ATP-binding" evidence="8">
    <location>
        <begin position="642"/>
        <end position="817"/>
    </location>
</feature>
<dbReference type="EC" id="3.6.4.13" evidence="1"/>
<sequence length="1389" mass="153561">MARKKSSAAIKSSGATSSKAAPLPDWVKGGGPKPPPKTAVREDGTVQLFPPGSKTPLNLMYEKIQKMPGFEKPEVSPRHHKNGYSCVITLRKENKQDKSNPHTLRMEPSEEGVRLSCASALEAKHWAATYVLFRLYNHLSMHRMLPPGPREYWLDLEKVKAEAPESDSWKWEADPFDALQKRDAEREARKKEREVRESQKNDPSLRPMSKAWQRALEVRMSPALRELVEATIRARMDEVRDDDLAGAVSQVSVETQPLDTVVLERELTKLGVRPGYIRRVLAWLKGARAKAQDTTAMANLRRAHPLLASILAQPDREAAIEYLVLYTPEQDLPPALRPSASAESFVTSAAKGGDQESLVDRWTLEKLVRQAGFPQRAAAEALAYVRAQHPEWDLAQREGGALDVLLRRLVNAPAWEAEILEASSDAVQRRADERTVLEALVDEMRPVPDRERITSSDYELELGKHDGAPVVLRFIDHNVSSYLAGSSGPPSIYVTGTTLPAFLRLALTRHALQCLYDAEKSSEVYAIQQSGEGVLFALWEELRTVLPKMLHEPPALDEVMEYLVETSPTPSAERTHAPLQAPSARQSKPSAVRRLRALQRDAQVDAALQERLSSLHASLKYQESIGPVRESLPAYAARRKLLDAVGSSRVVLIAGETGCGKTTQVPQILLDDAIEQGRGSECSIVVTQPRRVSAMGVAARVAAERGESLDRDVEVDANVGYAIRGERRASSACRILFSTTGVLLRRLATGSDPALESVSHVIVDEVHERSTDSDFLLLLLRDVLKKNPKLRVVLMSATISPETFIEYFGGAPYMFIPGRTFPVQEHYLEDVVCLSNFQSARPHTTPNDKVDRLFDATNVPETLVPSVRQLVSSSRIDYEFLARAVALAAQRAEKFDYTGTLHGRAAILVFCPGVGEIRRAMDAIASLQLDGAVILPLHANLAPNEQRRVFQPVARNQRKIVVSTNVAETSITIPEICAVVDTGRVREAHYDATAGVTRLQETWASRAACKQRAGRAGRTMAGECFKLYSRGVEQHVQAAQSVPEMRRTPLEGLMLQSNLPLDVREGKMLVLGSLFGCMEPLLHIVALLASRSIVATAAQRDEEAAKARAAYVLGNSDLLTDAHLYATYLAMRRDRQPLREVKVWCETHGLSFAALQDVDMTRTTILRSLEELGIVDRAYVQTWRAEGAHWPKANGTHMLDAQSTNTNLLRALLVASLWPSVVRVDQPTAKYNASASGAVRKETVARDVHYIDEHDGRVFLHPSSMLFHATQFKSNYVAVCRKSANDTTHRTYLRDATEAPLYGLLLFGGALYVDHEHGGLTIATSGHAGPDAWIKMKASARIGILCRQLRQLLSLTLQQGVEDAHALYTPANQQVVRAMIALVTQDGLD</sequence>
<dbReference type="PROSITE" id="PS51194">
    <property type="entry name" value="HELICASE_CTER"/>
    <property type="match status" value="1"/>
</dbReference>
<dbReference type="GO" id="GO:0003723">
    <property type="term" value="F:RNA binding"/>
    <property type="evidence" value="ECO:0007669"/>
    <property type="project" value="TreeGrafter"/>
</dbReference>
<dbReference type="Pfam" id="PF07717">
    <property type="entry name" value="OB_NTP_bind"/>
    <property type="match status" value="1"/>
</dbReference>
<dbReference type="SMART" id="SM00490">
    <property type="entry name" value="HELICc"/>
    <property type="match status" value="1"/>
</dbReference>
<dbReference type="Pfam" id="PF00270">
    <property type="entry name" value="DEAD"/>
    <property type="match status" value="1"/>
</dbReference>
<feature type="domain" description="Helicase C-terminal" evidence="9">
    <location>
        <begin position="890"/>
        <end position="1061"/>
    </location>
</feature>
<dbReference type="InterPro" id="IPR011545">
    <property type="entry name" value="DEAD/DEAH_box_helicase_dom"/>
</dbReference>
<comment type="catalytic activity">
    <reaction evidence="6">
        <text>ATP + H2O = ADP + phosphate + H(+)</text>
        <dbReference type="Rhea" id="RHEA:13065"/>
        <dbReference type="ChEBI" id="CHEBI:15377"/>
        <dbReference type="ChEBI" id="CHEBI:15378"/>
        <dbReference type="ChEBI" id="CHEBI:30616"/>
        <dbReference type="ChEBI" id="CHEBI:43474"/>
        <dbReference type="ChEBI" id="CHEBI:456216"/>
        <dbReference type="EC" id="3.6.4.13"/>
    </reaction>
</comment>
<feature type="compositionally biased region" description="Low complexity" evidence="7">
    <location>
        <begin position="7"/>
        <end position="21"/>
    </location>
</feature>
<evidence type="ECO:0000256" key="1">
    <source>
        <dbReference type="ARBA" id="ARBA00012552"/>
    </source>
</evidence>
<feature type="region of interest" description="Disordered" evidence="7">
    <location>
        <begin position="183"/>
        <end position="208"/>
    </location>
</feature>
<evidence type="ECO:0000313" key="11">
    <source>
        <dbReference type="Proteomes" id="UP001216638"/>
    </source>
</evidence>
<evidence type="ECO:0000313" key="10">
    <source>
        <dbReference type="EMBL" id="WFC94544.1"/>
    </source>
</evidence>
<dbReference type="GO" id="GO:0016787">
    <property type="term" value="F:hydrolase activity"/>
    <property type="evidence" value="ECO:0007669"/>
    <property type="project" value="UniProtKB-KW"/>
</dbReference>
<dbReference type="Proteomes" id="UP001216638">
    <property type="component" value="Chromosome 1"/>
</dbReference>
<dbReference type="PROSITE" id="PS51192">
    <property type="entry name" value="HELICASE_ATP_BIND_1"/>
    <property type="match status" value="1"/>
</dbReference>
<dbReference type="PANTHER" id="PTHR18934:SF267">
    <property type="entry name" value="ATP-DEPENDENT RNA HELICASE YLR419W-RELATED"/>
    <property type="match status" value="1"/>
</dbReference>
<name>A0AAF0IMY8_9BASI</name>
<keyword evidence="5" id="KW-0067">ATP-binding</keyword>
<dbReference type="SMART" id="SM00487">
    <property type="entry name" value="DEXDc"/>
    <property type="match status" value="1"/>
</dbReference>
<keyword evidence="4 10" id="KW-0347">Helicase</keyword>
<evidence type="ECO:0000256" key="5">
    <source>
        <dbReference type="ARBA" id="ARBA00022840"/>
    </source>
</evidence>
<evidence type="ECO:0000256" key="2">
    <source>
        <dbReference type="ARBA" id="ARBA00022741"/>
    </source>
</evidence>
<feature type="compositionally biased region" description="Basic and acidic residues" evidence="7">
    <location>
        <begin position="183"/>
        <end position="200"/>
    </location>
</feature>
<dbReference type="InterPro" id="IPR027417">
    <property type="entry name" value="P-loop_NTPase"/>
</dbReference>
<feature type="region of interest" description="Disordered" evidence="7">
    <location>
        <begin position="567"/>
        <end position="587"/>
    </location>
</feature>
<protein>
    <recommendedName>
        <fullName evidence="1">RNA helicase</fullName>
        <ecNumber evidence="1">3.6.4.13</ecNumber>
    </recommendedName>
</protein>
<keyword evidence="2" id="KW-0547">Nucleotide-binding</keyword>
<keyword evidence="11" id="KW-1185">Reference proteome</keyword>
<dbReference type="PROSITE" id="PS00690">
    <property type="entry name" value="DEAH_ATP_HELICASE"/>
    <property type="match status" value="1"/>
</dbReference>
<evidence type="ECO:0000259" key="8">
    <source>
        <dbReference type="PROSITE" id="PS51192"/>
    </source>
</evidence>
<dbReference type="InterPro" id="IPR014001">
    <property type="entry name" value="Helicase_ATP-bd"/>
</dbReference>
<dbReference type="PANTHER" id="PTHR18934">
    <property type="entry name" value="ATP-DEPENDENT RNA HELICASE"/>
    <property type="match status" value="1"/>
</dbReference>
<dbReference type="CDD" id="cd17917">
    <property type="entry name" value="DEXHc_RHA-like"/>
    <property type="match status" value="1"/>
</dbReference>
<keyword evidence="3 10" id="KW-0378">Hydrolase</keyword>
<dbReference type="EMBL" id="CP119951">
    <property type="protein sequence ID" value="WFC94544.1"/>
    <property type="molecule type" value="Genomic_DNA"/>
</dbReference>
<dbReference type="Pfam" id="PF21010">
    <property type="entry name" value="HA2_C"/>
    <property type="match status" value="1"/>
</dbReference>
<dbReference type="GO" id="GO:0003724">
    <property type="term" value="F:RNA helicase activity"/>
    <property type="evidence" value="ECO:0007669"/>
    <property type="project" value="UniProtKB-EC"/>
</dbReference>
<accession>A0AAF0IMY8</accession>
<dbReference type="Pfam" id="PF24385">
    <property type="entry name" value="DSRM_DHX29"/>
    <property type="match status" value="1"/>
</dbReference>
<dbReference type="InterPro" id="IPR002464">
    <property type="entry name" value="DNA/RNA_helicase_DEAH_CS"/>
</dbReference>
<dbReference type="FunFam" id="3.40.50.300:FF:000500">
    <property type="entry name" value="ATP-dependent RNA helicase DHX29"/>
    <property type="match status" value="1"/>
</dbReference>
<dbReference type="InterPro" id="IPR011709">
    <property type="entry name" value="DEAD-box_helicase_OB_fold"/>
</dbReference>
<organism evidence="10 11">
    <name type="scientific">Malassezia brasiliensis</name>
    <dbReference type="NCBI Taxonomy" id="1821822"/>
    <lineage>
        <taxon>Eukaryota</taxon>
        <taxon>Fungi</taxon>
        <taxon>Dikarya</taxon>
        <taxon>Basidiomycota</taxon>
        <taxon>Ustilaginomycotina</taxon>
        <taxon>Malasseziomycetes</taxon>
        <taxon>Malasseziales</taxon>
        <taxon>Malasseziaceae</taxon>
        <taxon>Malassezia</taxon>
    </lineage>
</organism>
<dbReference type="Gene3D" id="1.20.120.1080">
    <property type="match status" value="1"/>
</dbReference>
<gene>
    <name evidence="10" type="primary">ucp12</name>
    <name evidence="10" type="ORF">MBRA1_001176</name>
</gene>
<dbReference type="Gene3D" id="3.40.50.300">
    <property type="entry name" value="P-loop containing nucleotide triphosphate hydrolases"/>
    <property type="match status" value="2"/>
</dbReference>
<dbReference type="InterPro" id="IPR056328">
    <property type="entry name" value="DSRM_DHX29"/>
</dbReference>
<dbReference type="SUPFAM" id="SSF52540">
    <property type="entry name" value="P-loop containing nucleoside triphosphate hydrolases"/>
    <property type="match status" value="1"/>
</dbReference>
<feature type="region of interest" description="Disordered" evidence="7">
    <location>
        <begin position="1"/>
        <end position="44"/>
    </location>
</feature>
<evidence type="ECO:0000256" key="6">
    <source>
        <dbReference type="ARBA" id="ARBA00047984"/>
    </source>
</evidence>
<reference evidence="10" key="1">
    <citation type="submission" date="2023-03" db="EMBL/GenBank/DDBJ databases">
        <title>Mating type loci evolution in Malassezia.</title>
        <authorList>
            <person name="Coelho M.A."/>
        </authorList>
    </citation>
    <scope>NUCLEOTIDE SEQUENCE</scope>
    <source>
        <strain evidence="10">CBS 14135</strain>
    </source>
</reference>
<evidence type="ECO:0000259" key="9">
    <source>
        <dbReference type="PROSITE" id="PS51194"/>
    </source>
</evidence>
<evidence type="ECO:0000256" key="3">
    <source>
        <dbReference type="ARBA" id="ARBA00022801"/>
    </source>
</evidence>
<proteinExistence type="predicted"/>
<dbReference type="InterPro" id="IPR001650">
    <property type="entry name" value="Helicase_C-like"/>
</dbReference>
<evidence type="ECO:0000256" key="4">
    <source>
        <dbReference type="ARBA" id="ARBA00022806"/>
    </source>
</evidence>
<dbReference type="Pfam" id="PF00271">
    <property type="entry name" value="Helicase_C"/>
    <property type="match status" value="1"/>
</dbReference>